<evidence type="ECO:0008006" key="4">
    <source>
        <dbReference type="Google" id="ProtNLM"/>
    </source>
</evidence>
<dbReference type="PANTHER" id="PTHR36714:SF2">
    <property type="entry name" value="TRANSMEMBRANE PROTEIN"/>
    <property type="match status" value="1"/>
</dbReference>
<dbReference type="OrthoDB" id="1095660at2759"/>
<keyword evidence="3" id="KW-1185">Reference proteome</keyword>
<sequence>MESIISNQILLKEKLGFFGILKEAAKIPFKNLNFIIFTCLTLLPLLYSLSIYESMFTQTIIEAAKVLREEAEAQAKMESDCILCSHLSWVEWTHVTNLDYLIGKISQKLVILVLSHIGILHLCDLFSTIATVNSSSLLYAGHKADSSLKEMFTKHVMDARLKGPLITSIYAMLFASVSLLGLCSLLLYVYVMGTTSPLFMIIFLIMFVAMLGKYLEWLAVWDMGVVISILEEKEGDVAIVISSYLSRDNRRTGIFLMAGFVLWRVILRVMYVFLALNGGGSKIWVLVVHVVLFGFTNVFKWVCFVVYYVDCKKIRSKKEVSLVRGDGVLSV</sequence>
<dbReference type="PANTHER" id="PTHR36714">
    <property type="entry name" value="T23E23.1"/>
    <property type="match status" value="1"/>
</dbReference>
<organism evidence="2 3">
    <name type="scientific">Arachis hypogaea</name>
    <name type="common">Peanut</name>
    <dbReference type="NCBI Taxonomy" id="3818"/>
    <lineage>
        <taxon>Eukaryota</taxon>
        <taxon>Viridiplantae</taxon>
        <taxon>Streptophyta</taxon>
        <taxon>Embryophyta</taxon>
        <taxon>Tracheophyta</taxon>
        <taxon>Spermatophyta</taxon>
        <taxon>Magnoliopsida</taxon>
        <taxon>eudicotyledons</taxon>
        <taxon>Gunneridae</taxon>
        <taxon>Pentapetalae</taxon>
        <taxon>rosids</taxon>
        <taxon>fabids</taxon>
        <taxon>Fabales</taxon>
        <taxon>Fabaceae</taxon>
        <taxon>Papilionoideae</taxon>
        <taxon>50 kb inversion clade</taxon>
        <taxon>dalbergioids sensu lato</taxon>
        <taxon>Dalbergieae</taxon>
        <taxon>Pterocarpus clade</taxon>
        <taxon>Arachis</taxon>
    </lineage>
</organism>
<reference evidence="2 3" key="1">
    <citation type="submission" date="2019-01" db="EMBL/GenBank/DDBJ databases">
        <title>Sequencing of cultivated peanut Arachis hypogaea provides insights into genome evolution and oil improvement.</title>
        <authorList>
            <person name="Chen X."/>
        </authorList>
    </citation>
    <scope>NUCLEOTIDE SEQUENCE [LARGE SCALE GENOMIC DNA]</scope>
    <source>
        <strain evidence="3">cv. Fuhuasheng</strain>
        <tissue evidence="2">Leaves</tissue>
    </source>
</reference>
<dbReference type="EMBL" id="SDMP01000006">
    <property type="protein sequence ID" value="RYR54682.1"/>
    <property type="molecule type" value="Genomic_DNA"/>
</dbReference>
<evidence type="ECO:0000256" key="1">
    <source>
        <dbReference type="SAM" id="Phobius"/>
    </source>
</evidence>
<comment type="caution">
    <text evidence="2">The sequence shown here is derived from an EMBL/GenBank/DDBJ whole genome shotgun (WGS) entry which is preliminary data.</text>
</comment>
<feature type="transmembrane region" description="Helical" evidence="1">
    <location>
        <begin position="254"/>
        <end position="277"/>
    </location>
</feature>
<feature type="transmembrane region" description="Helical" evidence="1">
    <location>
        <begin position="32"/>
        <end position="52"/>
    </location>
</feature>
<feature type="transmembrane region" description="Helical" evidence="1">
    <location>
        <begin position="169"/>
        <end position="191"/>
    </location>
</feature>
<keyword evidence="1" id="KW-1133">Transmembrane helix</keyword>
<keyword evidence="1" id="KW-0812">Transmembrane</keyword>
<proteinExistence type="predicted"/>
<dbReference type="AlphaFoldDB" id="A0A445CUT4"/>
<name>A0A445CUT4_ARAHY</name>
<dbReference type="Gramene" id="arahy.Tifrunner.gnm2.ann2.Ah06g351000.1">
    <property type="protein sequence ID" value="arahy.Tifrunner.gnm2.ann2.Ah06g351000.1-CDS-1"/>
    <property type="gene ID" value="arahy.Tifrunner.gnm2.ann2.Ah06g351000"/>
</dbReference>
<feature type="transmembrane region" description="Helical" evidence="1">
    <location>
        <begin position="283"/>
        <end position="309"/>
    </location>
</feature>
<protein>
    <recommendedName>
        <fullName evidence="4">Transmembrane protein</fullName>
    </recommendedName>
</protein>
<evidence type="ECO:0000313" key="2">
    <source>
        <dbReference type="EMBL" id="RYR54682.1"/>
    </source>
</evidence>
<keyword evidence="1" id="KW-0472">Membrane</keyword>
<feature type="transmembrane region" description="Helical" evidence="1">
    <location>
        <begin position="197"/>
        <end position="215"/>
    </location>
</feature>
<evidence type="ECO:0000313" key="3">
    <source>
        <dbReference type="Proteomes" id="UP000289738"/>
    </source>
</evidence>
<dbReference type="Proteomes" id="UP000289738">
    <property type="component" value="Chromosome A06"/>
</dbReference>
<accession>A0A445CUT4</accession>
<gene>
    <name evidence="2" type="ORF">Ahy_A06g029988</name>
</gene>